<dbReference type="SUPFAM" id="SSF54518">
    <property type="entry name" value="Tubby C-terminal domain-like"/>
    <property type="match status" value="1"/>
</dbReference>
<reference evidence="2 3" key="1">
    <citation type="journal article" date="2023" name="bioRxiv">
        <title>Genome report: Whole genome sequence and annotation of Penstemon davidsonii.</title>
        <authorList>
            <person name="Ostevik K.L."/>
            <person name="Alabady M."/>
            <person name="Zhang M."/>
            <person name="Rausher M.D."/>
        </authorList>
    </citation>
    <scope>NUCLEOTIDE SEQUENCE [LARGE SCALE GENOMIC DNA]</scope>
    <source>
        <strain evidence="2">DNT005</strain>
        <tissue evidence="2">Whole leaf</tissue>
    </source>
</reference>
<dbReference type="Proteomes" id="UP001291926">
    <property type="component" value="Unassembled WGS sequence"/>
</dbReference>
<dbReference type="InterPro" id="IPR038595">
    <property type="entry name" value="LOR_sf"/>
</dbReference>
<comment type="caution">
    <text evidence="2">The sequence shown here is derived from an EMBL/GenBank/DDBJ whole genome shotgun (WGS) entry which is preliminary data.</text>
</comment>
<evidence type="ECO:0000313" key="3">
    <source>
        <dbReference type="Proteomes" id="UP001291926"/>
    </source>
</evidence>
<dbReference type="Pfam" id="PF04525">
    <property type="entry name" value="LOR"/>
    <property type="match status" value="1"/>
</dbReference>
<name>A0ABR0CNP5_9LAMI</name>
<accession>A0ABR0CNP5</accession>
<dbReference type="Gene3D" id="2.40.160.200">
    <property type="entry name" value="LURP1-related"/>
    <property type="match status" value="1"/>
</dbReference>
<comment type="similarity">
    <text evidence="1">Belongs to the LOR family.</text>
</comment>
<dbReference type="InterPro" id="IPR025659">
    <property type="entry name" value="Tubby-like_C"/>
</dbReference>
<gene>
    <name evidence="2" type="ORF">RD792_013878</name>
</gene>
<dbReference type="InterPro" id="IPR007612">
    <property type="entry name" value="LOR"/>
</dbReference>
<dbReference type="PANTHER" id="PTHR31087:SF58">
    <property type="entry name" value="OS07G0230700 PROTEIN"/>
    <property type="match status" value="1"/>
</dbReference>
<sequence>MDNLQCVVISPQFCVSNQVKLSVVKKPIAVTDGNFVVTDDKGNIKLKVEEKLLSIHGRHILLDFDENNPPIVTIKKKILSAHKRWQVFKGDSADLLFSAKKSSIIQFRTELDVFSASNHEESCWDFKVIGSWFERSCVIYNKDSAPIAHMHKKHTIGSTLLGKDTFDVNVYPNVDYAFIVALVVILYEINQDKDD</sequence>
<organism evidence="2 3">
    <name type="scientific">Penstemon davidsonii</name>
    <dbReference type="NCBI Taxonomy" id="160366"/>
    <lineage>
        <taxon>Eukaryota</taxon>
        <taxon>Viridiplantae</taxon>
        <taxon>Streptophyta</taxon>
        <taxon>Embryophyta</taxon>
        <taxon>Tracheophyta</taxon>
        <taxon>Spermatophyta</taxon>
        <taxon>Magnoliopsida</taxon>
        <taxon>eudicotyledons</taxon>
        <taxon>Gunneridae</taxon>
        <taxon>Pentapetalae</taxon>
        <taxon>asterids</taxon>
        <taxon>lamiids</taxon>
        <taxon>Lamiales</taxon>
        <taxon>Plantaginaceae</taxon>
        <taxon>Cheloneae</taxon>
        <taxon>Penstemon</taxon>
    </lineage>
</organism>
<protein>
    <submittedName>
        <fullName evidence="2">Uncharacterized protein</fullName>
    </submittedName>
</protein>
<dbReference type="EMBL" id="JAYDYQ010002687">
    <property type="protein sequence ID" value="KAK4478409.1"/>
    <property type="molecule type" value="Genomic_DNA"/>
</dbReference>
<evidence type="ECO:0000256" key="1">
    <source>
        <dbReference type="ARBA" id="ARBA00005437"/>
    </source>
</evidence>
<dbReference type="PANTHER" id="PTHR31087">
    <property type="match status" value="1"/>
</dbReference>
<proteinExistence type="inferred from homology"/>
<evidence type="ECO:0000313" key="2">
    <source>
        <dbReference type="EMBL" id="KAK4478409.1"/>
    </source>
</evidence>
<keyword evidence="3" id="KW-1185">Reference proteome</keyword>